<name>A0A5N5HVN8_9ROSA</name>
<dbReference type="EMBL" id="SMOL01000143">
    <property type="protein sequence ID" value="KAB2631588.1"/>
    <property type="molecule type" value="Genomic_DNA"/>
</dbReference>
<feature type="compositionally biased region" description="Basic and acidic residues" evidence="1">
    <location>
        <begin position="129"/>
        <end position="141"/>
    </location>
</feature>
<accession>A0A5N5HVN8</accession>
<feature type="region of interest" description="Disordered" evidence="1">
    <location>
        <begin position="55"/>
        <end position="141"/>
    </location>
</feature>
<proteinExistence type="predicted"/>
<reference evidence="2 3" key="1">
    <citation type="submission" date="2019-09" db="EMBL/GenBank/DDBJ databases">
        <authorList>
            <person name="Ou C."/>
        </authorList>
    </citation>
    <scope>NUCLEOTIDE SEQUENCE [LARGE SCALE GENOMIC DNA]</scope>
    <source>
        <strain evidence="2">S2</strain>
        <tissue evidence="2">Leaf</tissue>
    </source>
</reference>
<keyword evidence="3" id="KW-1185">Reference proteome</keyword>
<evidence type="ECO:0000256" key="1">
    <source>
        <dbReference type="SAM" id="MobiDB-lite"/>
    </source>
</evidence>
<dbReference type="Proteomes" id="UP000327157">
    <property type="component" value="Chromosome 12"/>
</dbReference>
<organism evidence="2 3">
    <name type="scientific">Pyrus ussuriensis x Pyrus communis</name>
    <dbReference type="NCBI Taxonomy" id="2448454"/>
    <lineage>
        <taxon>Eukaryota</taxon>
        <taxon>Viridiplantae</taxon>
        <taxon>Streptophyta</taxon>
        <taxon>Embryophyta</taxon>
        <taxon>Tracheophyta</taxon>
        <taxon>Spermatophyta</taxon>
        <taxon>Magnoliopsida</taxon>
        <taxon>eudicotyledons</taxon>
        <taxon>Gunneridae</taxon>
        <taxon>Pentapetalae</taxon>
        <taxon>rosids</taxon>
        <taxon>fabids</taxon>
        <taxon>Rosales</taxon>
        <taxon>Rosaceae</taxon>
        <taxon>Amygdaloideae</taxon>
        <taxon>Maleae</taxon>
        <taxon>Pyrus</taxon>
    </lineage>
</organism>
<feature type="compositionally biased region" description="Polar residues" evidence="1">
    <location>
        <begin position="97"/>
        <end position="115"/>
    </location>
</feature>
<evidence type="ECO:0000313" key="3">
    <source>
        <dbReference type="Proteomes" id="UP000327157"/>
    </source>
</evidence>
<reference evidence="3" key="2">
    <citation type="submission" date="2019-10" db="EMBL/GenBank/DDBJ databases">
        <title>A de novo genome assembly of a pear dwarfing rootstock.</title>
        <authorList>
            <person name="Wang F."/>
            <person name="Wang J."/>
            <person name="Li S."/>
            <person name="Zhang Y."/>
            <person name="Fang M."/>
            <person name="Ma L."/>
            <person name="Zhao Y."/>
            <person name="Jiang S."/>
        </authorList>
    </citation>
    <scope>NUCLEOTIDE SEQUENCE [LARGE SCALE GENOMIC DNA]</scope>
</reference>
<sequence length="141" mass="15112">MGTWHTRCVKAKWSWSTVSSSTVLDDGSEALAIPTEKEVNNNKLMEFNVLFEEDPADAEPKFNPFTGSGRRLDGKPLKYKPAPASSSGSKDKKPAVTNGNAQPSTGSSSQATSCQARGKLVFGSNASRSPKETKKGSCKRD</sequence>
<gene>
    <name evidence="2" type="ORF">D8674_009107</name>
</gene>
<comment type="caution">
    <text evidence="2">The sequence shown here is derived from an EMBL/GenBank/DDBJ whole genome shotgun (WGS) entry which is preliminary data.</text>
</comment>
<protein>
    <submittedName>
        <fullName evidence="2">Ubiquitin fusion degradation protein 1-like protein</fullName>
    </submittedName>
</protein>
<evidence type="ECO:0000313" key="2">
    <source>
        <dbReference type="EMBL" id="KAB2631588.1"/>
    </source>
</evidence>
<reference evidence="2 3" key="3">
    <citation type="submission" date="2019-11" db="EMBL/GenBank/DDBJ databases">
        <title>A de novo genome assembly of a pear dwarfing rootstock.</title>
        <authorList>
            <person name="Wang F."/>
            <person name="Wang J."/>
            <person name="Li S."/>
            <person name="Zhang Y."/>
            <person name="Fang M."/>
            <person name="Ma L."/>
            <person name="Zhao Y."/>
            <person name="Jiang S."/>
        </authorList>
    </citation>
    <scope>NUCLEOTIDE SEQUENCE [LARGE SCALE GENOMIC DNA]</scope>
    <source>
        <strain evidence="2">S2</strain>
        <tissue evidence="2">Leaf</tissue>
    </source>
</reference>
<dbReference type="AlphaFoldDB" id="A0A5N5HVN8"/>
<dbReference type="OrthoDB" id="1938065at2759"/>